<dbReference type="Proteomes" id="UP000185746">
    <property type="component" value="Chromosome"/>
</dbReference>
<keyword evidence="1" id="KW-1133">Transmembrane helix</keyword>
<keyword evidence="1" id="KW-0472">Membrane</keyword>
<evidence type="ECO:0000313" key="2">
    <source>
        <dbReference type="EMBL" id="AOV09105.1"/>
    </source>
</evidence>
<proteinExistence type="predicted"/>
<keyword evidence="1" id="KW-0812">Transmembrane</keyword>
<dbReference type="AlphaFoldDB" id="A0A1D8JK69"/>
<protein>
    <submittedName>
        <fullName evidence="2">Uncharacterized protein</fullName>
    </submittedName>
</protein>
<reference evidence="2 3" key="1">
    <citation type="submission" date="2016-09" db="EMBL/GenBank/DDBJ databases">
        <title>Complete genome sequence of the Lysinibacillus sphaericus LMG 22257, a specie of Bacillus with ureolytic activity that can effectively biodeposit calcium carbonate.</title>
        <authorList>
            <person name="Yan W."/>
        </authorList>
    </citation>
    <scope>NUCLEOTIDE SEQUENCE [LARGE SCALE GENOMIC DNA]</scope>
    <source>
        <strain evidence="2 3">LMG 22257</strain>
    </source>
</reference>
<evidence type="ECO:0000313" key="3">
    <source>
        <dbReference type="Proteomes" id="UP000185746"/>
    </source>
</evidence>
<feature type="transmembrane region" description="Helical" evidence="1">
    <location>
        <begin position="92"/>
        <end position="109"/>
    </location>
</feature>
<accession>A0A1D8JK69</accession>
<feature type="transmembrane region" description="Helical" evidence="1">
    <location>
        <begin position="60"/>
        <end position="80"/>
    </location>
</feature>
<name>A0A1D8JK69_9BACL</name>
<dbReference type="EMBL" id="CP017560">
    <property type="protein sequence ID" value="AOV09105.1"/>
    <property type="molecule type" value="Genomic_DNA"/>
</dbReference>
<gene>
    <name evidence="2" type="ORF">BI350_05530</name>
</gene>
<keyword evidence="3" id="KW-1185">Reference proteome</keyword>
<feature type="transmembrane region" description="Helical" evidence="1">
    <location>
        <begin position="26"/>
        <end position="48"/>
    </location>
</feature>
<dbReference type="KEGG" id="surl:BI350_05530"/>
<sequence length="116" mass="13755">MFVVSTGITFYIVYRDIDNSFSFKFLVGYVIFLFLYLVYFIIATVINIRKLRWFDIGKRLYRFIASFVCLSGTSIIYYYFFKSTEIDYYRVFSPALGISLGISFFDLAFSNKKNED</sequence>
<evidence type="ECO:0000256" key="1">
    <source>
        <dbReference type="SAM" id="Phobius"/>
    </source>
</evidence>
<organism evidence="2 3">
    <name type="scientific">Sporosarcina ureilytica</name>
    <dbReference type="NCBI Taxonomy" id="298596"/>
    <lineage>
        <taxon>Bacteria</taxon>
        <taxon>Bacillati</taxon>
        <taxon>Bacillota</taxon>
        <taxon>Bacilli</taxon>
        <taxon>Bacillales</taxon>
        <taxon>Caryophanaceae</taxon>
        <taxon>Sporosarcina</taxon>
    </lineage>
</organism>